<comment type="similarity">
    <text evidence="2">Belongs to the TMEM14 family.</text>
</comment>
<dbReference type="EMBL" id="JAMZMK010010572">
    <property type="protein sequence ID" value="KAI7731031.1"/>
    <property type="molecule type" value="Genomic_DNA"/>
</dbReference>
<evidence type="ECO:0000313" key="10">
    <source>
        <dbReference type="Proteomes" id="UP001206925"/>
    </source>
</evidence>
<evidence type="ECO:0000313" key="9">
    <source>
        <dbReference type="EMBL" id="KAI7731031.1"/>
    </source>
</evidence>
<feature type="compositionally biased region" description="Low complexity" evidence="7">
    <location>
        <begin position="43"/>
        <end position="53"/>
    </location>
</feature>
<comment type="caution">
    <text evidence="9">The sequence shown here is derived from an EMBL/GenBank/DDBJ whole genome shotgun (WGS) entry which is preliminary data.</text>
</comment>
<dbReference type="Gene3D" id="1.10.10.1740">
    <property type="entry name" value="Transmembrane protein 14-like"/>
    <property type="match status" value="1"/>
</dbReference>
<evidence type="ECO:0008006" key="11">
    <source>
        <dbReference type="Google" id="ProtNLM"/>
    </source>
</evidence>
<comment type="subcellular location">
    <subcellularLocation>
        <location evidence="1">Membrane</location>
    </subcellularLocation>
</comment>
<evidence type="ECO:0000256" key="8">
    <source>
        <dbReference type="SAM" id="Phobius"/>
    </source>
</evidence>
<evidence type="ECO:0000256" key="6">
    <source>
        <dbReference type="SAM" id="Coils"/>
    </source>
</evidence>
<dbReference type="AlphaFoldDB" id="A0AAD5BZ25"/>
<dbReference type="InterPro" id="IPR005349">
    <property type="entry name" value="TMEM14"/>
</dbReference>
<dbReference type="Pfam" id="PF03647">
    <property type="entry name" value="Tmemb_14"/>
    <property type="match status" value="1"/>
</dbReference>
<keyword evidence="6" id="KW-0175">Coiled coil</keyword>
<accession>A0AAD5BZ25</accession>
<evidence type="ECO:0000256" key="2">
    <source>
        <dbReference type="ARBA" id="ARBA00007590"/>
    </source>
</evidence>
<keyword evidence="3 8" id="KW-0812">Transmembrane</keyword>
<dbReference type="InterPro" id="IPR044890">
    <property type="entry name" value="TMEM14_sf"/>
</dbReference>
<evidence type="ECO:0000256" key="5">
    <source>
        <dbReference type="ARBA" id="ARBA00023136"/>
    </source>
</evidence>
<keyword evidence="4 8" id="KW-1133">Transmembrane helix</keyword>
<dbReference type="Proteomes" id="UP001206925">
    <property type="component" value="Unassembled WGS sequence"/>
</dbReference>
<evidence type="ECO:0000256" key="7">
    <source>
        <dbReference type="SAM" id="MobiDB-lite"/>
    </source>
</evidence>
<evidence type="ECO:0000256" key="3">
    <source>
        <dbReference type="ARBA" id="ARBA00022692"/>
    </source>
</evidence>
<keyword evidence="10" id="KW-1185">Reference proteome</keyword>
<gene>
    <name evidence="9" type="ORF">M8C21_029540</name>
</gene>
<dbReference type="GO" id="GO:0015245">
    <property type="term" value="F:fatty acid transmembrane transporter activity"/>
    <property type="evidence" value="ECO:0007669"/>
    <property type="project" value="TreeGrafter"/>
</dbReference>
<dbReference type="PANTHER" id="PTHR12668">
    <property type="entry name" value="TRANSMEMBRANE PROTEIN 14, 15"/>
    <property type="match status" value="1"/>
</dbReference>
<feature type="region of interest" description="Disordered" evidence="7">
    <location>
        <begin position="43"/>
        <end position="63"/>
    </location>
</feature>
<keyword evidence="5 8" id="KW-0472">Membrane</keyword>
<feature type="transmembrane region" description="Helical" evidence="8">
    <location>
        <begin position="279"/>
        <end position="296"/>
    </location>
</feature>
<reference evidence="9" key="1">
    <citation type="submission" date="2022-06" db="EMBL/GenBank/DDBJ databases">
        <title>Uncovering the hologenomic basis of an extraordinary plant invasion.</title>
        <authorList>
            <person name="Bieker V.C."/>
            <person name="Martin M.D."/>
            <person name="Gilbert T."/>
            <person name="Hodgins K."/>
            <person name="Battlay P."/>
            <person name="Petersen B."/>
            <person name="Wilson J."/>
        </authorList>
    </citation>
    <scope>NUCLEOTIDE SEQUENCE</scope>
    <source>
        <strain evidence="9">AA19_3_7</strain>
        <tissue evidence="9">Leaf</tissue>
    </source>
</reference>
<proteinExistence type="inferred from homology"/>
<feature type="transmembrane region" description="Helical" evidence="8">
    <location>
        <begin position="253"/>
        <end position="272"/>
    </location>
</feature>
<feature type="non-terminal residue" evidence="9">
    <location>
        <position position="386"/>
    </location>
</feature>
<protein>
    <recommendedName>
        <fullName evidence="11">Protein FATTY ACID EXPORT 3, chloroplastic</fullName>
    </recommendedName>
</protein>
<evidence type="ECO:0000256" key="1">
    <source>
        <dbReference type="ARBA" id="ARBA00004370"/>
    </source>
</evidence>
<feature type="coiled-coil region" evidence="6">
    <location>
        <begin position="132"/>
        <end position="163"/>
    </location>
</feature>
<name>A0AAD5BZ25_AMBAR</name>
<sequence>SLRVKKVILAVTPFTTQHNPTLFFFSSSSFVAFASQLQQQQMSSTMTSSSMSTPKPTHLSSSSSCLKTRPIVIEPLSRFSPLLRPPTTCLLTLSVSAHPTAISRPLLLPNLFSRNRSVFSFAASHEDSNPSDIEIEEEASSLKEKAEESEEAWKQTLASFKEQALKMLSVSQEAYEVYLKKATVVLKETSEQLKIKADKASEDLSVIAKELSEEGKVYLSAAAENSPEPVKDIVETFASSTDDLKDVSKVLDFYVGIPYGGLLTLSGFLSFMITGSISAIRFGVILGGTLLGLAVYSLRSWKKGESSSSALKGQAAIATILFLRDLRLVFTLHIMIVVRHWHFTSIESHTHVDSRQEDQVLRLKQKISVMLQVKGITYEFSLVIIN</sequence>
<dbReference type="GO" id="GO:0009706">
    <property type="term" value="C:chloroplast inner membrane"/>
    <property type="evidence" value="ECO:0007669"/>
    <property type="project" value="TreeGrafter"/>
</dbReference>
<organism evidence="9 10">
    <name type="scientific">Ambrosia artemisiifolia</name>
    <name type="common">Common ragweed</name>
    <dbReference type="NCBI Taxonomy" id="4212"/>
    <lineage>
        <taxon>Eukaryota</taxon>
        <taxon>Viridiplantae</taxon>
        <taxon>Streptophyta</taxon>
        <taxon>Embryophyta</taxon>
        <taxon>Tracheophyta</taxon>
        <taxon>Spermatophyta</taxon>
        <taxon>Magnoliopsida</taxon>
        <taxon>eudicotyledons</taxon>
        <taxon>Gunneridae</taxon>
        <taxon>Pentapetalae</taxon>
        <taxon>asterids</taxon>
        <taxon>campanulids</taxon>
        <taxon>Asterales</taxon>
        <taxon>Asteraceae</taxon>
        <taxon>Asteroideae</taxon>
        <taxon>Heliantheae alliance</taxon>
        <taxon>Heliantheae</taxon>
        <taxon>Ambrosia</taxon>
    </lineage>
</organism>
<feature type="compositionally biased region" description="Polar residues" evidence="7">
    <location>
        <begin position="54"/>
        <end position="63"/>
    </location>
</feature>
<evidence type="ECO:0000256" key="4">
    <source>
        <dbReference type="ARBA" id="ARBA00022989"/>
    </source>
</evidence>
<dbReference type="PANTHER" id="PTHR12668:SF43">
    <property type="entry name" value="TRANSMEMBRANE PROTEIN 14 HOMOLOG"/>
    <property type="match status" value="1"/>
</dbReference>